<evidence type="ECO:0000259" key="4">
    <source>
        <dbReference type="PROSITE" id="PS51635"/>
    </source>
</evidence>
<evidence type="ECO:0000256" key="2">
    <source>
        <dbReference type="ARBA" id="ARBA00023098"/>
    </source>
</evidence>
<keyword evidence="2 3" id="KW-0443">Lipid metabolism</keyword>
<comment type="similarity">
    <text evidence="1">Belongs to the patatin family.</text>
</comment>
<proteinExistence type="inferred from homology"/>
<feature type="domain" description="PNPLA" evidence="4">
    <location>
        <begin position="15"/>
        <end position="233"/>
    </location>
</feature>
<feature type="short sequence motif" description="GXGXXG" evidence="3">
    <location>
        <begin position="19"/>
        <end position="24"/>
    </location>
</feature>
<keyword evidence="3" id="KW-0378">Hydrolase</keyword>
<dbReference type="SUPFAM" id="SSF52151">
    <property type="entry name" value="FabD/lysophospholipase-like"/>
    <property type="match status" value="1"/>
</dbReference>
<feature type="short sequence motif" description="DGA/G" evidence="3">
    <location>
        <begin position="220"/>
        <end position="222"/>
    </location>
</feature>
<dbReference type="OrthoDB" id="9807112at2"/>
<dbReference type="RefSeq" id="WP_153248523.1">
    <property type="nucleotide sequence ID" value="NZ_CP044205.1"/>
</dbReference>
<dbReference type="GO" id="GO:0047372">
    <property type="term" value="F:monoacylglycerol lipase activity"/>
    <property type="evidence" value="ECO:0007669"/>
    <property type="project" value="TreeGrafter"/>
</dbReference>
<feature type="active site" description="Proton acceptor" evidence="3">
    <location>
        <position position="220"/>
    </location>
</feature>
<organism evidence="5 6">
    <name type="scientific">Candidatus Methylospira mobilis</name>
    <dbReference type="NCBI Taxonomy" id="1808979"/>
    <lineage>
        <taxon>Bacteria</taxon>
        <taxon>Pseudomonadati</taxon>
        <taxon>Pseudomonadota</taxon>
        <taxon>Gammaproteobacteria</taxon>
        <taxon>Methylococcales</taxon>
        <taxon>Methylococcaceae</taxon>
        <taxon>Candidatus Methylospira</taxon>
    </lineage>
</organism>
<dbReference type="InterPro" id="IPR002641">
    <property type="entry name" value="PNPLA_dom"/>
</dbReference>
<evidence type="ECO:0000256" key="3">
    <source>
        <dbReference type="PROSITE-ProRule" id="PRU01161"/>
    </source>
</evidence>
<accession>A0A5Q0BK33</accession>
<dbReference type="PANTHER" id="PTHR32176">
    <property type="entry name" value="XYLOSE ISOMERASE"/>
    <property type="match status" value="1"/>
</dbReference>
<dbReference type="GO" id="GO:0016042">
    <property type="term" value="P:lipid catabolic process"/>
    <property type="evidence" value="ECO:0007669"/>
    <property type="project" value="UniProtKB-UniRule"/>
</dbReference>
<evidence type="ECO:0000313" key="6">
    <source>
        <dbReference type="Proteomes" id="UP000325755"/>
    </source>
</evidence>
<dbReference type="KEGG" id="mmob:F6R98_07720"/>
<feature type="short sequence motif" description="GXSXG" evidence="3">
    <location>
        <begin position="56"/>
        <end position="60"/>
    </location>
</feature>
<dbReference type="Proteomes" id="UP000325755">
    <property type="component" value="Chromosome"/>
</dbReference>
<protein>
    <submittedName>
        <fullName evidence="5">Patatin-like phospholipase family protein</fullName>
    </submittedName>
</protein>
<name>A0A5Q0BK33_9GAMM</name>
<evidence type="ECO:0000313" key="5">
    <source>
        <dbReference type="EMBL" id="QFY42527.1"/>
    </source>
</evidence>
<dbReference type="PROSITE" id="PS51635">
    <property type="entry name" value="PNPLA"/>
    <property type="match status" value="1"/>
</dbReference>
<reference evidence="5 6" key="1">
    <citation type="submission" date="2019-09" db="EMBL/GenBank/DDBJ databases">
        <title>Ecophysiology of the spiral-shaped methanotroph Methylospira mobilis as revealed by the complete genome sequence.</title>
        <authorList>
            <person name="Oshkin I.Y."/>
            <person name="Dedysh S.N."/>
            <person name="Miroshnikov K."/>
            <person name="Danilova O.V."/>
            <person name="Hakobyan A."/>
            <person name="Liesack W."/>
        </authorList>
    </citation>
    <scope>NUCLEOTIDE SEQUENCE [LARGE SCALE GENOMIC DNA]</scope>
    <source>
        <strain evidence="5 6">Shm1</strain>
    </source>
</reference>
<dbReference type="Gene3D" id="3.40.1090.10">
    <property type="entry name" value="Cytosolic phospholipase A2 catalytic domain"/>
    <property type="match status" value="1"/>
</dbReference>
<dbReference type="InParanoid" id="A0A5Q0BK33"/>
<feature type="active site" description="Nucleophile" evidence="3">
    <location>
        <position position="58"/>
    </location>
</feature>
<keyword evidence="3" id="KW-0442">Lipid degradation</keyword>
<dbReference type="EMBL" id="CP044205">
    <property type="protein sequence ID" value="QFY42527.1"/>
    <property type="molecule type" value="Genomic_DNA"/>
</dbReference>
<dbReference type="CDD" id="cd07199">
    <property type="entry name" value="Pat17_PNPLA8_PNPLA9_like"/>
    <property type="match status" value="1"/>
</dbReference>
<dbReference type="GO" id="GO:0004620">
    <property type="term" value="F:phospholipase activity"/>
    <property type="evidence" value="ECO:0007669"/>
    <property type="project" value="TreeGrafter"/>
</dbReference>
<evidence type="ECO:0000256" key="1">
    <source>
        <dbReference type="ARBA" id="ARBA00010240"/>
    </source>
</evidence>
<sequence>MNETELATKRPFRILSLDGGGIRGVISARILQEVEKAIREQCNGQSLTEYFDMIAGTSTGSLIAAAVAVGYSPSTLVDIYQNEGTKIFPYQKLMDPRRWKLLLQNGPSAPKFSNEGLIGVIQGLEKFKKGGEYIKLRDVGRESPEQAVPNPILVIPAFDTKYRNTTVFTNYRPSDKKKWYLEQPLWKICLSSASAPTFFPPCEFTNTEANGEEWSFPHVDGGVTANNPALCAISRAIELGHKLENIQLLSIGTGQNKNPMEFNEIKGWGLVQWGLHISDVFMEGQAEVQGNICLNLLGGFKSNRYLRLQFDLNKAFGEAPNYLARAPILRPAERVNTWLKKHLSEAMDDARNDSVEALLEATNGYLESGNVYDSRFQHYGPVKENIKQFVLGSTEDRACCQKQA</sequence>
<dbReference type="PANTHER" id="PTHR32176:SF92">
    <property type="entry name" value="XYLOSE ISOMERASE"/>
    <property type="match status" value="1"/>
</dbReference>
<keyword evidence="6" id="KW-1185">Reference proteome</keyword>
<dbReference type="AlphaFoldDB" id="A0A5Q0BK33"/>
<gene>
    <name evidence="5" type="ORF">F6R98_07720</name>
</gene>
<dbReference type="Pfam" id="PF01734">
    <property type="entry name" value="Patatin"/>
    <property type="match status" value="1"/>
</dbReference>
<dbReference type="InterPro" id="IPR016035">
    <property type="entry name" value="Acyl_Trfase/lysoPLipase"/>
</dbReference>